<evidence type="ECO:0000313" key="4">
    <source>
        <dbReference type="Proteomes" id="UP000078486"/>
    </source>
</evidence>
<dbReference type="EMBL" id="LRRQ01000125">
    <property type="protein sequence ID" value="OAM88747.1"/>
    <property type="molecule type" value="Genomic_DNA"/>
</dbReference>
<reference evidence="3 4" key="1">
    <citation type="submission" date="2016-01" db="EMBL/GenBank/DDBJ databases">
        <title>High potential of lignocellulose degradation of a new Verrucomicrobia species.</title>
        <authorList>
            <person name="Wang Y."/>
            <person name="Shi Y."/>
            <person name="Qiu Z."/>
            <person name="Liu S."/>
            <person name="Yang H."/>
        </authorList>
    </citation>
    <scope>NUCLEOTIDE SEQUENCE [LARGE SCALE GENOMIC DNA]</scope>
    <source>
        <strain evidence="3 4">TSB47</strain>
    </source>
</reference>
<feature type="signal peptide" evidence="1">
    <location>
        <begin position="1"/>
        <end position="19"/>
    </location>
</feature>
<dbReference type="PANTHER" id="PTHR43752">
    <property type="entry name" value="BNR/ASP-BOX REPEAT FAMILY PROTEIN"/>
    <property type="match status" value="1"/>
</dbReference>
<gene>
    <name evidence="3" type="ORF">AW736_15970</name>
</gene>
<feature type="chain" id="PRO_5008088882" evidence="1">
    <location>
        <begin position="20"/>
        <end position="347"/>
    </location>
</feature>
<dbReference type="PANTHER" id="PTHR43752:SF2">
    <property type="entry name" value="BNR_ASP-BOX REPEAT FAMILY PROTEIN"/>
    <property type="match status" value="1"/>
</dbReference>
<accession>A0A178IHR8</accession>
<evidence type="ECO:0000259" key="2">
    <source>
        <dbReference type="Pfam" id="PF13088"/>
    </source>
</evidence>
<evidence type="ECO:0000313" key="3">
    <source>
        <dbReference type="EMBL" id="OAM88747.1"/>
    </source>
</evidence>
<dbReference type="STRING" id="1184151.AW736_15970"/>
<name>A0A178IHR8_9BACT</name>
<sequence length="347" mass="38137">MPSLLLSCCLALASAVAHPAVLRSGFIYETAPYPECHASTIVETSPGKLVAAWFGGTKEKNPDVCIWVSHFENDKWAEAKNVADGLQPDGKRHPTWNPVLFQPPGKGAPLILFYKVGPSPTTWWGMQIKSTDGGHTWSAPERLPDGILGPIKNKPVVLTDGSWLSPSSTESRKDGWQVHFECSRDAGKTWTVIGPVRKGPNFDAIQPSVLFFPGGRLEALCRTRQGVIAMTWSEDRGRTWSPLAATGLPNPNSGTDAVTLRDGRQLLIYNHSAHRPDRPGKGWRYPIGLALSDDGIQWRRSVTLDDAPLPEGYAYPAIIQTADGLVHATYTWDRKRIRHVVINPSLL</sequence>
<dbReference type="Pfam" id="PF13088">
    <property type="entry name" value="BNR_2"/>
    <property type="match status" value="1"/>
</dbReference>
<proteinExistence type="predicted"/>
<dbReference type="InterPro" id="IPR036278">
    <property type="entry name" value="Sialidase_sf"/>
</dbReference>
<keyword evidence="4" id="KW-1185">Reference proteome</keyword>
<dbReference type="Proteomes" id="UP000078486">
    <property type="component" value="Unassembled WGS sequence"/>
</dbReference>
<keyword evidence="1" id="KW-0732">Signal</keyword>
<dbReference type="Gene3D" id="2.120.10.10">
    <property type="match status" value="1"/>
</dbReference>
<organism evidence="3 4">
    <name type="scientific">Termitidicoccus mucosus</name>
    <dbReference type="NCBI Taxonomy" id="1184151"/>
    <lineage>
        <taxon>Bacteria</taxon>
        <taxon>Pseudomonadati</taxon>
        <taxon>Verrucomicrobiota</taxon>
        <taxon>Opitutia</taxon>
        <taxon>Opitutales</taxon>
        <taxon>Opitutaceae</taxon>
        <taxon>Termitidicoccus</taxon>
    </lineage>
</organism>
<dbReference type="CDD" id="cd15482">
    <property type="entry name" value="Sialidase_non-viral"/>
    <property type="match status" value="1"/>
</dbReference>
<feature type="domain" description="Sialidase" evidence="2">
    <location>
        <begin position="47"/>
        <end position="327"/>
    </location>
</feature>
<dbReference type="InterPro" id="IPR011040">
    <property type="entry name" value="Sialidase"/>
</dbReference>
<evidence type="ECO:0000256" key="1">
    <source>
        <dbReference type="SAM" id="SignalP"/>
    </source>
</evidence>
<dbReference type="AlphaFoldDB" id="A0A178IHR8"/>
<comment type="caution">
    <text evidence="3">The sequence shown here is derived from an EMBL/GenBank/DDBJ whole genome shotgun (WGS) entry which is preliminary data.</text>
</comment>
<dbReference type="SUPFAM" id="SSF50939">
    <property type="entry name" value="Sialidases"/>
    <property type="match status" value="1"/>
</dbReference>
<protein>
    <submittedName>
        <fullName evidence="3">Sialidase</fullName>
    </submittedName>
</protein>